<sequence>MRKEKSNISLRLHPLDLLFLLRPPMLIPVWTFFLAGFWRSKSLPIGLIPSFIKGTIPLKSHFWISFVAYSLLLGSIYIVNQIVDRESDRLNKKLFLIPLGIIPIKLALSVFGILVIVSFSTYSDEIYIFIAPRKK</sequence>
<evidence type="ECO:0000313" key="2">
    <source>
        <dbReference type="EMBL" id="GAH32961.1"/>
    </source>
</evidence>
<feature type="transmembrane region" description="Helical" evidence="1">
    <location>
        <begin position="95"/>
        <end position="119"/>
    </location>
</feature>
<feature type="transmembrane region" description="Helical" evidence="1">
    <location>
        <begin position="20"/>
        <end position="40"/>
    </location>
</feature>
<comment type="caution">
    <text evidence="2">The sequence shown here is derived from an EMBL/GenBank/DDBJ whole genome shotgun (WGS) entry which is preliminary data.</text>
</comment>
<accession>X1EI48</accession>
<protein>
    <submittedName>
        <fullName evidence="2">Uncharacterized protein</fullName>
    </submittedName>
</protein>
<name>X1EI48_9ZZZZ</name>
<feature type="transmembrane region" description="Helical" evidence="1">
    <location>
        <begin position="60"/>
        <end position="83"/>
    </location>
</feature>
<dbReference type="InterPro" id="IPR044878">
    <property type="entry name" value="UbiA_sf"/>
</dbReference>
<organism evidence="2">
    <name type="scientific">marine sediment metagenome</name>
    <dbReference type="NCBI Taxonomy" id="412755"/>
    <lineage>
        <taxon>unclassified sequences</taxon>
        <taxon>metagenomes</taxon>
        <taxon>ecological metagenomes</taxon>
    </lineage>
</organism>
<dbReference type="EMBL" id="BARU01010433">
    <property type="protein sequence ID" value="GAH32961.1"/>
    <property type="molecule type" value="Genomic_DNA"/>
</dbReference>
<keyword evidence="1" id="KW-0472">Membrane</keyword>
<dbReference type="Gene3D" id="1.10.357.140">
    <property type="entry name" value="UbiA prenyltransferase"/>
    <property type="match status" value="1"/>
</dbReference>
<keyword evidence="1" id="KW-0812">Transmembrane</keyword>
<evidence type="ECO:0000256" key="1">
    <source>
        <dbReference type="SAM" id="Phobius"/>
    </source>
</evidence>
<keyword evidence="1" id="KW-1133">Transmembrane helix</keyword>
<dbReference type="AlphaFoldDB" id="X1EI48"/>
<reference evidence="2" key="1">
    <citation type="journal article" date="2014" name="Front. Microbiol.">
        <title>High frequency of phylogenetically diverse reductive dehalogenase-homologous genes in deep subseafloor sedimentary metagenomes.</title>
        <authorList>
            <person name="Kawai M."/>
            <person name="Futagami T."/>
            <person name="Toyoda A."/>
            <person name="Takaki Y."/>
            <person name="Nishi S."/>
            <person name="Hori S."/>
            <person name="Arai W."/>
            <person name="Tsubouchi T."/>
            <person name="Morono Y."/>
            <person name="Uchiyama I."/>
            <person name="Ito T."/>
            <person name="Fujiyama A."/>
            <person name="Inagaki F."/>
            <person name="Takami H."/>
        </authorList>
    </citation>
    <scope>NUCLEOTIDE SEQUENCE</scope>
    <source>
        <strain evidence="2">Expedition CK06-06</strain>
    </source>
</reference>
<gene>
    <name evidence="2" type="ORF">S03H2_19893</name>
</gene>
<proteinExistence type="predicted"/>